<dbReference type="AlphaFoldDB" id="A0AAN9YIL9"/>
<protein>
    <recommendedName>
        <fullName evidence="2">DUF7730 domain-containing protein</fullName>
    </recommendedName>
</protein>
<proteinExistence type="predicted"/>
<evidence type="ECO:0000313" key="4">
    <source>
        <dbReference type="Proteomes" id="UP001320420"/>
    </source>
</evidence>
<dbReference type="EMBL" id="JAKJXP020000123">
    <property type="protein sequence ID" value="KAK7744304.1"/>
    <property type="molecule type" value="Genomic_DNA"/>
</dbReference>
<feature type="compositionally biased region" description="Acidic residues" evidence="1">
    <location>
        <begin position="46"/>
        <end position="58"/>
    </location>
</feature>
<keyword evidence="4" id="KW-1185">Reference proteome</keyword>
<evidence type="ECO:0000313" key="3">
    <source>
        <dbReference type="EMBL" id="KAK7744304.1"/>
    </source>
</evidence>
<dbReference type="InterPro" id="IPR056632">
    <property type="entry name" value="DUF7730"/>
</dbReference>
<feature type="domain" description="DUF7730" evidence="2">
    <location>
        <begin position="86"/>
        <end position="333"/>
    </location>
</feature>
<reference evidence="3 4" key="1">
    <citation type="submission" date="2024-02" db="EMBL/GenBank/DDBJ databases">
        <title>De novo assembly and annotation of 12 fungi associated with fruit tree decline syndrome in Ontario, Canada.</title>
        <authorList>
            <person name="Sulman M."/>
            <person name="Ellouze W."/>
            <person name="Ilyukhin E."/>
        </authorList>
    </citation>
    <scope>NUCLEOTIDE SEQUENCE [LARGE SCALE GENOMIC DNA]</scope>
    <source>
        <strain evidence="3 4">M11/M66-122</strain>
    </source>
</reference>
<evidence type="ECO:0000256" key="1">
    <source>
        <dbReference type="SAM" id="MobiDB-lite"/>
    </source>
</evidence>
<comment type="caution">
    <text evidence="3">The sequence shown here is derived from an EMBL/GenBank/DDBJ whole genome shotgun (WGS) entry which is preliminary data.</text>
</comment>
<dbReference type="InterPro" id="IPR038883">
    <property type="entry name" value="AN11006-like"/>
</dbReference>
<gene>
    <name evidence="3" type="ORF">SLS62_010262</name>
</gene>
<sequence length="412" mass="48470">MAIGVPLKVRSFFRPKLGKRSRSSNSHPEVEVEIKKRIQPWVASDSDGDGDGNGDGDGESGRLAAAIATTEGDVAVCDEETNTINPQLGSSFFQKLPLEIRRMIYEYTWSSPQDHMFHVPNGRHIHFQEGHWHNVRCVMDEMDEDLGFIQKKMDEIYDQGDQGDSAKLALWQRRSSQTWGHRHWRCEERMRHPREARVDKRNFASVMVVCKRMLPEVMESIFESHQFHFNDLYSTYRFFVSHPPAFISHIRHLDLTLNMTFADYAPFFFETTTKRKDYVRPIWNALADLKCLHNLRISLDIYDRGPWRTLPEDQVIKGLLNLQVANDFTVELPPSMPIYNMIFQKQEPVEDDDLPFQIVRRPALRYWEFHPHEVERFRWDTHQKGNLKICWVTLLKSSRRIPNPYLLQFPRG</sequence>
<name>A0AAN9YIL9_9PEZI</name>
<organism evidence="3 4">
    <name type="scientific">Diatrype stigma</name>
    <dbReference type="NCBI Taxonomy" id="117547"/>
    <lineage>
        <taxon>Eukaryota</taxon>
        <taxon>Fungi</taxon>
        <taxon>Dikarya</taxon>
        <taxon>Ascomycota</taxon>
        <taxon>Pezizomycotina</taxon>
        <taxon>Sordariomycetes</taxon>
        <taxon>Xylariomycetidae</taxon>
        <taxon>Xylariales</taxon>
        <taxon>Diatrypaceae</taxon>
        <taxon>Diatrype</taxon>
    </lineage>
</organism>
<accession>A0AAN9YIL9</accession>
<feature type="region of interest" description="Disordered" evidence="1">
    <location>
        <begin position="17"/>
        <end position="61"/>
    </location>
</feature>
<dbReference type="Pfam" id="PF24864">
    <property type="entry name" value="DUF7730"/>
    <property type="match status" value="1"/>
</dbReference>
<evidence type="ECO:0000259" key="2">
    <source>
        <dbReference type="Pfam" id="PF24864"/>
    </source>
</evidence>
<dbReference type="PANTHER" id="PTHR42085">
    <property type="entry name" value="F-BOX DOMAIN-CONTAINING PROTEIN"/>
    <property type="match status" value="1"/>
</dbReference>
<dbReference type="Proteomes" id="UP001320420">
    <property type="component" value="Unassembled WGS sequence"/>
</dbReference>
<dbReference type="PANTHER" id="PTHR42085:SF8">
    <property type="entry name" value="F-BOX DOMAIN-CONTAINING PROTEIN"/>
    <property type="match status" value="1"/>
</dbReference>